<name>A0ABD1QT36_9LAMI</name>
<keyword evidence="4" id="KW-1185">Reference proteome</keyword>
<gene>
    <name evidence="3" type="ORF">Adt_32289</name>
</gene>
<dbReference type="Proteomes" id="UP001604336">
    <property type="component" value="Unassembled WGS sequence"/>
</dbReference>
<reference evidence="4" key="1">
    <citation type="submission" date="2024-07" db="EMBL/GenBank/DDBJ databases">
        <title>Two chromosome-level genome assemblies of Korean endemic species Abeliophyllum distichum and Forsythia ovata (Oleaceae).</title>
        <authorList>
            <person name="Jang H."/>
        </authorList>
    </citation>
    <scope>NUCLEOTIDE SEQUENCE [LARGE SCALE GENOMIC DNA]</scope>
</reference>
<feature type="region of interest" description="Disordered" evidence="2">
    <location>
        <begin position="14"/>
        <end position="70"/>
    </location>
</feature>
<evidence type="ECO:0000313" key="4">
    <source>
        <dbReference type="Proteomes" id="UP001604336"/>
    </source>
</evidence>
<evidence type="ECO:0000256" key="1">
    <source>
        <dbReference type="SAM" id="Coils"/>
    </source>
</evidence>
<proteinExistence type="predicted"/>
<accession>A0ABD1QT36</accession>
<dbReference type="AlphaFoldDB" id="A0ABD1QT36"/>
<organism evidence="3 4">
    <name type="scientific">Abeliophyllum distichum</name>
    <dbReference type="NCBI Taxonomy" id="126358"/>
    <lineage>
        <taxon>Eukaryota</taxon>
        <taxon>Viridiplantae</taxon>
        <taxon>Streptophyta</taxon>
        <taxon>Embryophyta</taxon>
        <taxon>Tracheophyta</taxon>
        <taxon>Spermatophyta</taxon>
        <taxon>Magnoliopsida</taxon>
        <taxon>eudicotyledons</taxon>
        <taxon>Gunneridae</taxon>
        <taxon>Pentapetalae</taxon>
        <taxon>asterids</taxon>
        <taxon>lamiids</taxon>
        <taxon>Lamiales</taxon>
        <taxon>Oleaceae</taxon>
        <taxon>Forsythieae</taxon>
        <taxon>Abeliophyllum</taxon>
    </lineage>
</organism>
<dbReference type="EMBL" id="JBFOLK010000010">
    <property type="protein sequence ID" value="KAL2479323.1"/>
    <property type="molecule type" value="Genomic_DNA"/>
</dbReference>
<keyword evidence="1" id="KW-0175">Coiled coil</keyword>
<evidence type="ECO:0000256" key="2">
    <source>
        <dbReference type="SAM" id="MobiDB-lite"/>
    </source>
</evidence>
<evidence type="ECO:0000313" key="3">
    <source>
        <dbReference type="EMBL" id="KAL2479323.1"/>
    </source>
</evidence>
<comment type="caution">
    <text evidence="3">The sequence shown here is derived from an EMBL/GenBank/DDBJ whole genome shotgun (WGS) entry which is preliminary data.</text>
</comment>
<protein>
    <submittedName>
        <fullName evidence="3">Uncharacterized protein</fullName>
    </submittedName>
</protein>
<feature type="coiled-coil region" evidence="1">
    <location>
        <begin position="138"/>
        <end position="179"/>
    </location>
</feature>
<sequence>MDGVEYDLNAMLNSIPLATDDEGPVKDSGPSKRRKTSDKGKGSASGKELLTTTNVEKGGSRGRNLKDVPVDLPDDDPLDDETTFHNIPFLPTNANRDLELVQSFALEPLRTGLSRRKVSSVNKTLAVYTKRDSMALACENLERHLEHMDLQEAELRTEVDNLKKEIGEKNIQAKLAESRATLARAQEYAISSYKASSEFSSCMHMYGAESMKASISLTKKWLAEEYPSIDPLGLERFMARQRTIESASKKSVPKGRRDVCPKLGRRVPCRCSIPQYQISCMKKSGLNLPIEVLRYLPLICCCSYCGLLSYPLQKVELNTSSSWVDLLTYHSACWAQDFHWYDSLHPKESMNGVSPVGLLGVV</sequence>